<dbReference type="GO" id="GO:0008870">
    <property type="term" value="F:galactoside O-acetyltransferase activity"/>
    <property type="evidence" value="ECO:0007669"/>
    <property type="project" value="TreeGrafter"/>
</dbReference>
<dbReference type="EC" id="2.3.1.-" evidence="5"/>
<dbReference type="Pfam" id="PF00132">
    <property type="entry name" value="Hexapep"/>
    <property type="match status" value="1"/>
</dbReference>
<reference evidence="7 8" key="1">
    <citation type="journal article" date="2015" name="Int. J. Syst. Evol. Microbiol.">
        <title>Mariniphaga sediminis sp. nov., isolated from coastal sediment.</title>
        <authorList>
            <person name="Wang F.Q."/>
            <person name="Shen Q.Y."/>
            <person name="Chen G.J."/>
            <person name="Du Z.J."/>
        </authorList>
    </citation>
    <scope>NUCLEOTIDE SEQUENCE [LARGE SCALE GENOMIC DNA]</scope>
    <source>
        <strain evidence="7 8">SY21</strain>
    </source>
</reference>
<evidence type="ECO:0000256" key="1">
    <source>
        <dbReference type="ARBA" id="ARBA00007274"/>
    </source>
</evidence>
<evidence type="ECO:0000256" key="3">
    <source>
        <dbReference type="ARBA" id="ARBA00022737"/>
    </source>
</evidence>
<evidence type="ECO:0000256" key="5">
    <source>
        <dbReference type="RuleBase" id="RU367021"/>
    </source>
</evidence>
<evidence type="ECO:0000313" key="8">
    <source>
        <dbReference type="Proteomes" id="UP000266441"/>
    </source>
</evidence>
<dbReference type="InterPro" id="IPR024688">
    <property type="entry name" value="Mac_dom"/>
</dbReference>
<dbReference type="InterPro" id="IPR039369">
    <property type="entry name" value="LacA-like"/>
</dbReference>
<dbReference type="CDD" id="cd03357">
    <property type="entry name" value="LbH_MAT_GAT"/>
    <property type="match status" value="1"/>
</dbReference>
<keyword evidence="2 5" id="KW-0808">Transferase</keyword>
<dbReference type="PROSITE" id="PS00101">
    <property type="entry name" value="HEXAPEP_TRANSFERASES"/>
    <property type="match status" value="1"/>
</dbReference>
<dbReference type="FunFam" id="2.160.10.10:FF:000008">
    <property type="entry name" value="Maltose O-acetyltransferase"/>
    <property type="match status" value="1"/>
</dbReference>
<keyword evidence="8" id="KW-1185">Reference proteome</keyword>
<keyword evidence="4 5" id="KW-0012">Acyltransferase</keyword>
<gene>
    <name evidence="7" type="ORF">D1164_00555</name>
</gene>
<protein>
    <recommendedName>
        <fullName evidence="5">Acetyltransferase</fullName>
        <ecNumber evidence="5">2.3.1.-</ecNumber>
    </recommendedName>
</protein>
<proteinExistence type="inferred from homology"/>
<sequence>MTEKEKMLNGELYMGSDPVLSSEHLRSLKLWREFNSVSPEDKERKLEILKKLCPNQGTNVWISGPFYCDYGYNIHFGNNIYINFNCTILDVNKVTIGNDVLIGPSVEIYTAAHPMDWEERATRIEYGKPVTIGNNVWIGGNTTICPGVTIGDRSVIGAGSVVTKDIPEDVVAAGNPARVIRHLK</sequence>
<feature type="domain" description="Maltose/galactoside acetyltransferase" evidence="6">
    <location>
        <begin position="4"/>
        <end position="58"/>
    </location>
</feature>
<dbReference type="Proteomes" id="UP000266441">
    <property type="component" value="Unassembled WGS sequence"/>
</dbReference>
<dbReference type="Gene3D" id="2.160.10.10">
    <property type="entry name" value="Hexapeptide repeat proteins"/>
    <property type="match status" value="1"/>
</dbReference>
<dbReference type="InterPro" id="IPR011004">
    <property type="entry name" value="Trimer_LpxA-like_sf"/>
</dbReference>
<dbReference type="SUPFAM" id="SSF51161">
    <property type="entry name" value="Trimeric LpxA-like enzymes"/>
    <property type="match status" value="1"/>
</dbReference>
<dbReference type="PANTHER" id="PTHR43017:SF1">
    <property type="entry name" value="ACETYLTRANSFERASE YJL218W-RELATED"/>
    <property type="match status" value="1"/>
</dbReference>
<dbReference type="InterPro" id="IPR001451">
    <property type="entry name" value="Hexapep"/>
</dbReference>
<dbReference type="SMART" id="SM01266">
    <property type="entry name" value="Mac"/>
    <property type="match status" value="1"/>
</dbReference>
<evidence type="ECO:0000256" key="2">
    <source>
        <dbReference type="ARBA" id="ARBA00022679"/>
    </source>
</evidence>
<name>A0A399D5V2_9BACT</name>
<dbReference type="OrthoDB" id="9812571at2"/>
<organism evidence="7 8">
    <name type="scientific">Mariniphaga sediminis</name>
    <dbReference type="NCBI Taxonomy" id="1628158"/>
    <lineage>
        <taxon>Bacteria</taxon>
        <taxon>Pseudomonadati</taxon>
        <taxon>Bacteroidota</taxon>
        <taxon>Bacteroidia</taxon>
        <taxon>Marinilabiliales</taxon>
        <taxon>Prolixibacteraceae</taxon>
        <taxon>Mariniphaga</taxon>
    </lineage>
</organism>
<accession>A0A399D5V2</accession>
<evidence type="ECO:0000313" key="7">
    <source>
        <dbReference type="EMBL" id="RIH66957.1"/>
    </source>
</evidence>
<dbReference type="EMBL" id="QWET01000001">
    <property type="protein sequence ID" value="RIH66957.1"/>
    <property type="molecule type" value="Genomic_DNA"/>
</dbReference>
<dbReference type="AlphaFoldDB" id="A0A399D5V2"/>
<dbReference type="Pfam" id="PF12464">
    <property type="entry name" value="Mac"/>
    <property type="match status" value="1"/>
</dbReference>
<comment type="caution">
    <text evidence="7">The sequence shown here is derived from an EMBL/GenBank/DDBJ whole genome shotgun (WGS) entry which is preliminary data.</text>
</comment>
<keyword evidence="3" id="KW-0677">Repeat</keyword>
<dbReference type="InterPro" id="IPR018357">
    <property type="entry name" value="Hexapep_transf_CS"/>
</dbReference>
<dbReference type="RefSeq" id="WP_119347983.1">
    <property type="nucleotide sequence ID" value="NZ_QWET01000001.1"/>
</dbReference>
<comment type="similarity">
    <text evidence="1 5">Belongs to the transferase hexapeptide repeat family.</text>
</comment>
<evidence type="ECO:0000259" key="6">
    <source>
        <dbReference type="SMART" id="SM01266"/>
    </source>
</evidence>
<evidence type="ECO:0000256" key="4">
    <source>
        <dbReference type="ARBA" id="ARBA00023315"/>
    </source>
</evidence>
<dbReference type="PANTHER" id="PTHR43017">
    <property type="entry name" value="GALACTOSIDE O-ACETYLTRANSFERASE"/>
    <property type="match status" value="1"/>
</dbReference>